<dbReference type="Proteomes" id="UP001233999">
    <property type="component" value="Unassembled WGS sequence"/>
</dbReference>
<dbReference type="GO" id="GO:0000470">
    <property type="term" value="P:maturation of LSU-rRNA"/>
    <property type="evidence" value="ECO:0007669"/>
    <property type="project" value="TreeGrafter"/>
</dbReference>
<sequence>MLGLQAYWTYHLKPSIWARGRLKYTDLTAKMESSVKDDATDIQRINSIKNKSVRQNAIAKNKHEKNKKQERKRRRMAGEPKQIPKTIDSMREKDDTMLVLMEDEDKEEINIEFNQDEMSSYFQKAYEPKVLITYSDNPNQKTRIFGRELRRIIPNSVSLQRHKSGVKKMIKSAGAKGFTDIIIVNEDRKEPNGMLVIHLPDGPTAHFRLSNVKVTPDLKRNYKEITAHRPEVILNNFSTHLGNTVSRMLGALFHYDPEFKGRRVATFHNQRDYIFFRHHRYEFTPKGKVKLHELGPRFTLKLRSLQHGTFDTKTGEYEWIITDKRHDLETSRRRFYLTPSYVGIQDFLEDPG</sequence>
<dbReference type="PANTHER" id="PTHR22734">
    <property type="entry name" value="U3 SMALL NUCLEOLAR RIBONUCLEOPROTEIN PROTEIN IMP4"/>
    <property type="match status" value="1"/>
</dbReference>
<dbReference type="SUPFAM" id="SSF52954">
    <property type="entry name" value="Class II aaRS ABD-related"/>
    <property type="match status" value="1"/>
</dbReference>
<evidence type="ECO:0000256" key="1">
    <source>
        <dbReference type="SAM" id="MobiDB-lite"/>
    </source>
</evidence>
<feature type="region of interest" description="Disordered" evidence="1">
    <location>
        <begin position="61"/>
        <end position="85"/>
    </location>
</feature>
<dbReference type="InterPro" id="IPR007109">
    <property type="entry name" value="Brix"/>
</dbReference>
<dbReference type="PANTHER" id="PTHR22734:SF3">
    <property type="entry name" value="RIBOSOME PRODUCTION FACTOR 1"/>
    <property type="match status" value="1"/>
</dbReference>
<protein>
    <recommendedName>
        <fullName evidence="2">Brix domain-containing protein</fullName>
    </recommendedName>
</protein>
<proteinExistence type="predicted"/>
<feature type="domain" description="Brix" evidence="2">
    <location>
        <begin position="128"/>
        <end position="311"/>
    </location>
</feature>
<feature type="non-terminal residue" evidence="3">
    <location>
        <position position="1"/>
    </location>
</feature>
<dbReference type="GO" id="GO:0000460">
    <property type="term" value="P:maturation of 5.8S rRNA"/>
    <property type="evidence" value="ECO:0007669"/>
    <property type="project" value="TreeGrafter"/>
</dbReference>
<dbReference type="GO" id="GO:0042134">
    <property type="term" value="F:rRNA primary transcript binding"/>
    <property type="evidence" value="ECO:0007669"/>
    <property type="project" value="InterPro"/>
</dbReference>
<dbReference type="EMBL" id="JASPKZ010000037">
    <property type="protein sequence ID" value="KAJ9601026.1"/>
    <property type="molecule type" value="Genomic_DNA"/>
</dbReference>
<accession>A0AAD8AL27</accession>
<organism evidence="3 4">
    <name type="scientific">Diploptera punctata</name>
    <name type="common">Pacific beetle cockroach</name>
    <dbReference type="NCBI Taxonomy" id="6984"/>
    <lineage>
        <taxon>Eukaryota</taxon>
        <taxon>Metazoa</taxon>
        <taxon>Ecdysozoa</taxon>
        <taxon>Arthropoda</taxon>
        <taxon>Hexapoda</taxon>
        <taxon>Insecta</taxon>
        <taxon>Pterygota</taxon>
        <taxon>Neoptera</taxon>
        <taxon>Polyneoptera</taxon>
        <taxon>Dictyoptera</taxon>
        <taxon>Blattodea</taxon>
        <taxon>Blaberoidea</taxon>
        <taxon>Blaberidae</taxon>
        <taxon>Diplopterinae</taxon>
        <taxon>Diploptera</taxon>
    </lineage>
</organism>
<reference evidence="3" key="1">
    <citation type="journal article" date="2023" name="IScience">
        <title>Live-bearing cockroach genome reveals convergent evolutionary mechanisms linked to viviparity in insects and beyond.</title>
        <authorList>
            <person name="Fouks B."/>
            <person name="Harrison M.C."/>
            <person name="Mikhailova A.A."/>
            <person name="Marchal E."/>
            <person name="English S."/>
            <person name="Carruthers M."/>
            <person name="Jennings E.C."/>
            <person name="Chiamaka E.L."/>
            <person name="Frigard R.A."/>
            <person name="Pippel M."/>
            <person name="Attardo G.M."/>
            <person name="Benoit J.B."/>
            <person name="Bornberg-Bauer E."/>
            <person name="Tobe S.S."/>
        </authorList>
    </citation>
    <scope>NUCLEOTIDE SEQUENCE</scope>
    <source>
        <strain evidence="3">Stay&amp;Tobe</strain>
    </source>
</reference>
<evidence type="ECO:0000313" key="4">
    <source>
        <dbReference type="Proteomes" id="UP001233999"/>
    </source>
</evidence>
<dbReference type="SMART" id="SM00879">
    <property type="entry name" value="Brix"/>
    <property type="match status" value="1"/>
</dbReference>
<comment type="caution">
    <text evidence="3">The sequence shown here is derived from an EMBL/GenBank/DDBJ whole genome shotgun (WGS) entry which is preliminary data.</text>
</comment>
<dbReference type="GO" id="GO:0005730">
    <property type="term" value="C:nucleolus"/>
    <property type="evidence" value="ECO:0007669"/>
    <property type="project" value="TreeGrafter"/>
</dbReference>
<gene>
    <name evidence="3" type="ORF">L9F63_000761</name>
</gene>
<dbReference type="AlphaFoldDB" id="A0AAD8AL27"/>
<evidence type="ECO:0000259" key="2">
    <source>
        <dbReference type="PROSITE" id="PS50833"/>
    </source>
</evidence>
<name>A0AAD8AL27_DIPPU</name>
<reference evidence="3" key="2">
    <citation type="submission" date="2023-05" db="EMBL/GenBank/DDBJ databases">
        <authorList>
            <person name="Fouks B."/>
        </authorList>
    </citation>
    <scope>NUCLEOTIDE SEQUENCE</scope>
    <source>
        <strain evidence="3">Stay&amp;Tobe</strain>
        <tissue evidence="3">Testes</tissue>
    </source>
</reference>
<keyword evidence="4" id="KW-1185">Reference proteome</keyword>
<dbReference type="FunFam" id="3.40.50.10480:FF:000002">
    <property type="entry name" value="Ribosome production factor 1"/>
    <property type="match status" value="1"/>
</dbReference>
<dbReference type="GO" id="GO:0030687">
    <property type="term" value="C:preribosome, large subunit precursor"/>
    <property type="evidence" value="ECO:0007669"/>
    <property type="project" value="TreeGrafter"/>
</dbReference>
<dbReference type="InterPro" id="IPR044281">
    <property type="entry name" value="IMP4/RPF1"/>
</dbReference>
<dbReference type="Gene3D" id="3.40.50.10480">
    <property type="entry name" value="Probable brix-domain ribosomal biogenesis protein"/>
    <property type="match status" value="1"/>
</dbReference>
<feature type="compositionally biased region" description="Basic residues" evidence="1">
    <location>
        <begin position="61"/>
        <end position="75"/>
    </location>
</feature>
<evidence type="ECO:0000313" key="3">
    <source>
        <dbReference type="EMBL" id="KAJ9601026.1"/>
    </source>
</evidence>
<dbReference type="Pfam" id="PF04427">
    <property type="entry name" value="Brix"/>
    <property type="match status" value="1"/>
</dbReference>
<dbReference type="PROSITE" id="PS50833">
    <property type="entry name" value="BRIX"/>
    <property type="match status" value="1"/>
</dbReference>